<feature type="region of interest" description="Disordered" evidence="1">
    <location>
        <begin position="254"/>
        <end position="293"/>
    </location>
</feature>
<evidence type="ECO:0000313" key="4">
    <source>
        <dbReference type="EMBL" id="KAH3881182.1"/>
    </source>
</evidence>
<keyword evidence="2" id="KW-0472">Membrane</keyword>
<dbReference type="OrthoDB" id="6068262at2759"/>
<comment type="caution">
    <text evidence="4">The sequence shown here is derived from an EMBL/GenBank/DDBJ whole genome shotgun (WGS) entry which is preliminary data.</text>
</comment>
<name>A0A9D4MP16_DREPO</name>
<keyword evidence="2" id="KW-0812">Transmembrane</keyword>
<sequence length="406" mass="44799">MLLQVLLLSLFHGCGAGVTEYTLDSPNICDSKSIMMKWLSSDDVIIVHGKTNAEPKVSECILKFGPSSLATKKTLMVKLETYYNQHCMVFLSAQQSPTQFFEKEVSTLFNESCNTRPWRESVYYADAGNNIKIILQKGDQWAINFNFRLNITLDDHKVITVSNISQGLIIGLAVLFAVLIPGIVCIVFRYRKINNLKKRLDQMSVSGDSAARYTNLSSQGGGVLHSQTCIVGSQDASGMCTVCNRHHNDFAHVVDIGPDGQVHNSSSHGDRNRDEQRDSQSSNPDIYTDREGDSHAVPISQASFNYSRPPAELPVGSHLHRGHIDGVLIASSGLARTSDVLGDFGDEDFDLGGNDLIPPSYDLSPPSYDEAIHMPKPDLDTSTEAVEQPLSEETDPLYQNIETFDR</sequence>
<keyword evidence="5" id="KW-1185">Reference proteome</keyword>
<gene>
    <name evidence="4" type="ORF">DPMN_005105</name>
</gene>
<feature type="signal peptide" evidence="3">
    <location>
        <begin position="1"/>
        <end position="16"/>
    </location>
</feature>
<evidence type="ECO:0000256" key="3">
    <source>
        <dbReference type="SAM" id="SignalP"/>
    </source>
</evidence>
<protein>
    <recommendedName>
        <fullName evidence="6">CUB domain-containing protein</fullName>
    </recommendedName>
</protein>
<evidence type="ECO:0000313" key="5">
    <source>
        <dbReference type="Proteomes" id="UP000828390"/>
    </source>
</evidence>
<evidence type="ECO:0008006" key="6">
    <source>
        <dbReference type="Google" id="ProtNLM"/>
    </source>
</evidence>
<keyword evidence="3" id="KW-0732">Signal</keyword>
<proteinExistence type="predicted"/>
<dbReference type="EMBL" id="JAIWYP010000001">
    <property type="protein sequence ID" value="KAH3881182.1"/>
    <property type="molecule type" value="Genomic_DNA"/>
</dbReference>
<dbReference type="AlphaFoldDB" id="A0A9D4MP16"/>
<reference evidence="4" key="2">
    <citation type="submission" date="2020-11" db="EMBL/GenBank/DDBJ databases">
        <authorList>
            <person name="McCartney M.A."/>
            <person name="Auch B."/>
            <person name="Kono T."/>
            <person name="Mallez S."/>
            <person name="Becker A."/>
            <person name="Gohl D.M."/>
            <person name="Silverstein K.A.T."/>
            <person name="Koren S."/>
            <person name="Bechman K.B."/>
            <person name="Herman A."/>
            <person name="Abrahante J.E."/>
            <person name="Garbe J."/>
        </authorList>
    </citation>
    <scope>NUCLEOTIDE SEQUENCE</scope>
    <source>
        <strain evidence="4">Duluth1</strain>
        <tissue evidence="4">Whole animal</tissue>
    </source>
</reference>
<organism evidence="4 5">
    <name type="scientific">Dreissena polymorpha</name>
    <name type="common">Zebra mussel</name>
    <name type="synonym">Mytilus polymorpha</name>
    <dbReference type="NCBI Taxonomy" id="45954"/>
    <lineage>
        <taxon>Eukaryota</taxon>
        <taxon>Metazoa</taxon>
        <taxon>Spiralia</taxon>
        <taxon>Lophotrochozoa</taxon>
        <taxon>Mollusca</taxon>
        <taxon>Bivalvia</taxon>
        <taxon>Autobranchia</taxon>
        <taxon>Heteroconchia</taxon>
        <taxon>Euheterodonta</taxon>
        <taxon>Imparidentia</taxon>
        <taxon>Neoheterodontei</taxon>
        <taxon>Myida</taxon>
        <taxon>Dreissenoidea</taxon>
        <taxon>Dreissenidae</taxon>
        <taxon>Dreissena</taxon>
    </lineage>
</organism>
<feature type="compositionally biased region" description="Basic and acidic residues" evidence="1">
    <location>
        <begin position="268"/>
        <end position="278"/>
    </location>
</feature>
<evidence type="ECO:0000256" key="1">
    <source>
        <dbReference type="SAM" id="MobiDB-lite"/>
    </source>
</evidence>
<feature type="region of interest" description="Disordered" evidence="1">
    <location>
        <begin position="380"/>
        <end position="406"/>
    </location>
</feature>
<dbReference type="Proteomes" id="UP000828390">
    <property type="component" value="Unassembled WGS sequence"/>
</dbReference>
<reference evidence="4" key="1">
    <citation type="journal article" date="2019" name="bioRxiv">
        <title>The Genome of the Zebra Mussel, Dreissena polymorpha: A Resource for Invasive Species Research.</title>
        <authorList>
            <person name="McCartney M.A."/>
            <person name="Auch B."/>
            <person name="Kono T."/>
            <person name="Mallez S."/>
            <person name="Zhang Y."/>
            <person name="Obille A."/>
            <person name="Becker A."/>
            <person name="Abrahante J.E."/>
            <person name="Garbe J."/>
            <person name="Badalamenti J.P."/>
            <person name="Herman A."/>
            <person name="Mangelson H."/>
            <person name="Liachko I."/>
            <person name="Sullivan S."/>
            <person name="Sone E.D."/>
            <person name="Koren S."/>
            <person name="Silverstein K.A.T."/>
            <person name="Beckman K.B."/>
            <person name="Gohl D.M."/>
        </authorList>
    </citation>
    <scope>NUCLEOTIDE SEQUENCE</scope>
    <source>
        <strain evidence="4">Duluth1</strain>
        <tissue evidence="4">Whole animal</tissue>
    </source>
</reference>
<feature type="chain" id="PRO_5039007379" description="CUB domain-containing protein" evidence="3">
    <location>
        <begin position="17"/>
        <end position="406"/>
    </location>
</feature>
<feature type="transmembrane region" description="Helical" evidence="2">
    <location>
        <begin position="168"/>
        <end position="190"/>
    </location>
</feature>
<accession>A0A9D4MP16</accession>
<keyword evidence="2" id="KW-1133">Transmembrane helix</keyword>
<evidence type="ECO:0000256" key="2">
    <source>
        <dbReference type="SAM" id="Phobius"/>
    </source>
</evidence>